<evidence type="ECO:0000256" key="4">
    <source>
        <dbReference type="ARBA" id="ARBA00022777"/>
    </source>
</evidence>
<keyword evidence="1" id="KW-0597">Phosphoprotein</keyword>
<dbReference type="PANTHER" id="PTHR43065">
    <property type="entry name" value="SENSOR HISTIDINE KINASE"/>
    <property type="match status" value="1"/>
</dbReference>
<keyword evidence="5" id="KW-0067">ATP-binding</keyword>
<dbReference type="GO" id="GO:0006355">
    <property type="term" value="P:regulation of DNA-templated transcription"/>
    <property type="evidence" value="ECO:0007669"/>
    <property type="project" value="InterPro"/>
</dbReference>
<dbReference type="SUPFAM" id="SSF55874">
    <property type="entry name" value="ATPase domain of HSP90 chaperone/DNA topoisomerase II/histidine kinase"/>
    <property type="match status" value="1"/>
</dbReference>
<dbReference type="SUPFAM" id="SSF55785">
    <property type="entry name" value="PYP-like sensor domain (PAS domain)"/>
    <property type="match status" value="1"/>
</dbReference>
<dbReference type="NCBIfam" id="TIGR00229">
    <property type="entry name" value="sensory_box"/>
    <property type="match status" value="1"/>
</dbReference>
<organism evidence="8">
    <name type="scientific">hydrothermal vent metagenome</name>
    <dbReference type="NCBI Taxonomy" id="652676"/>
    <lineage>
        <taxon>unclassified sequences</taxon>
        <taxon>metagenomes</taxon>
        <taxon>ecological metagenomes</taxon>
    </lineage>
</organism>
<dbReference type="Gene3D" id="3.30.565.10">
    <property type="entry name" value="Histidine kinase-like ATPase, C-terminal domain"/>
    <property type="match status" value="1"/>
</dbReference>
<dbReference type="InterPro" id="IPR013767">
    <property type="entry name" value="PAS_fold"/>
</dbReference>
<dbReference type="CDD" id="cd00082">
    <property type="entry name" value="HisKA"/>
    <property type="match status" value="1"/>
</dbReference>
<evidence type="ECO:0000256" key="3">
    <source>
        <dbReference type="ARBA" id="ARBA00022741"/>
    </source>
</evidence>
<evidence type="ECO:0000256" key="5">
    <source>
        <dbReference type="ARBA" id="ARBA00022840"/>
    </source>
</evidence>
<dbReference type="EMBL" id="UOEJ01000261">
    <property type="protein sequence ID" value="VAW07171.1"/>
    <property type="molecule type" value="Genomic_DNA"/>
</dbReference>
<keyword evidence="6" id="KW-0902">Two-component regulatory system</keyword>
<evidence type="ECO:0000313" key="8">
    <source>
        <dbReference type="EMBL" id="VAW07171.1"/>
    </source>
</evidence>
<dbReference type="Gene3D" id="3.30.450.20">
    <property type="entry name" value="PAS domain"/>
    <property type="match status" value="1"/>
</dbReference>
<dbReference type="PANTHER" id="PTHR43065:SF10">
    <property type="entry name" value="PEROXIDE STRESS-ACTIVATED HISTIDINE KINASE MAK3"/>
    <property type="match status" value="1"/>
</dbReference>
<gene>
    <name evidence="8" type="ORF">MNBD_ALPHA01-445</name>
</gene>
<dbReference type="SMART" id="SM00388">
    <property type="entry name" value="HisKA"/>
    <property type="match status" value="1"/>
</dbReference>
<dbReference type="GO" id="GO:0000155">
    <property type="term" value="F:phosphorelay sensor kinase activity"/>
    <property type="evidence" value="ECO:0007669"/>
    <property type="project" value="InterPro"/>
</dbReference>
<dbReference type="Pfam" id="PF00989">
    <property type="entry name" value="PAS"/>
    <property type="match status" value="1"/>
</dbReference>
<dbReference type="InterPro" id="IPR004358">
    <property type="entry name" value="Sig_transdc_His_kin-like_C"/>
</dbReference>
<dbReference type="GO" id="GO:0005524">
    <property type="term" value="F:ATP binding"/>
    <property type="evidence" value="ECO:0007669"/>
    <property type="project" value="UniProtKB-KW"/>
</dbReference>
<name>A0A3B0SLM9_9ZZZZ</name>
<dbReference type="PROSITE" id="PS50109">
    <property type="entry name" value="HIS_KIN"/>
    <property type="match status" value="1"/>
</dbReference>
<dbReference type="SUPFAM" id="SSF47384">
    <property type="entry name" value="Homodimeric domain of signal transducing histidine kinase"/>
    <property type="match status" value="1"/>
</dbReference>
<dbReference type="CDD" id="cd00130">
    <property type="entry name" value="PAS"/>
    <property type="match status" value="1"/>
</dbReference>
<dbReference type="SMART" id="SM00091">
    <property type="entry name" value="PAS"/>
    <property type="match status" value="1"/>
</dbReference>
<dbReference type="InterPro" id="IPR000014">
    <property type="entry name" value="PAS"/>
</dbReference>
<dbReference type="InterPro" id="IPR003661">
    <property type="entry name" value="HisK_dim/P_dom"/>
</dbReference>
<evidence type="ECO:0000256" key="1">
    <source>
        <dbReference type="ARBA" id="ARBA00022553"/>
    </source>
</evidence>
<protein>
    <submittedName>
        <fullName evidence="8">Nitrogen regulation protein NtrB</fullName>
        <ecNumber evidence="8">2.7.13.3</ecNumber>
    </submittedName>
</protein>
<dbReference type="InterPro" id="IPR036890">
    <property type="entry name" value="HATPase_C_sf"/>
</dbReference>
<evidence type="ECO:0000256" key="6">
    <source>
        <dbReference type="ARBA" id="ARBA00023012"/>
    </source>
</evidence>
<evidence type="ECO:0000256" key="2">
    <source>
        <dbReference type="ARBA" id="ARBA00022679"/>
    </source>
</evidence>
<dbReference type="PRINTS" id="PR00344">
    <property type="entry name" value="BCTRLSENSOR"/>
</dbReference>
<keyword evidence="4" id="KW-0418">Kinase</keyword>
<accession>A0A3B0SLM9</accession>
<evidence type="ECO:0000259" key="7">
    <source>
        <dbReference type="PROSITE" id="PS50109"/>
    </source>
</evidence>
<keyword evidence="2 8" id="KW-0808">Transferase</keyword>
<dbReference type="InterPro" id="IPR036097">
    <property type="entry name" value="HisK_dim/P_sf"/>
</dbReference>
<keyword evidence="3" id="KW-0547">Nucleotide-binding</keyword>
<dbReference type="InterPro" id="IPR003594">
    <property type="entry name" value="HATPase_dom"/>
</dbReference>
<sequence length="361" mass="39540">MSLQTAINQDLILNSLPDSIVAVDKDNHIISVNNAAEQLFSSGARMLLSRRLEQLVPHDSPMVAIVNQSRQNKTIISEYDITLASPKHSAKRVDIHVSPLIDGNGEMVIQLQERSIAQKISQQLSHRGAARSVAGMASVLAHEIKNPLSGIRGSAQLLEQEISEDDRDLTRLIVQETDRICALVDRMEVFSNNKPIVPEDINIHLVLEHVRRLAQNGFGQHVKFREIYDPSIPSARGDKGQLIQVFLNLIKNAVEATAQSGGEVTLTTAYRHGVRVAVPGSTERIHLPLEICVIDNGSGISDDLKPHLFDPFVTTKSYGTGLGLALVAKIIGDHGGIIECDTTQENTIFRVLLPSYREGGT</sequence>
<dbReference type="EC" id="2.7.13.3" evidence="8"/>
<dbReference type="Gene3D" id="1.10.287.130">
    <property type="match status" value="1"/>
</dbReference>
<dbReference type="AlphaFoldDB" id="A0A3B0SLM9"/>
<reference evidence="8" key="1">
    <citation type="submission" date="2018-06" db="EMBL/GenBank/DDBJ databases">
        <authorList>
            <person name="Zhirakovskaya E."/>
        </authorList>
    </citation>
    <scope>NUCLEOTIDE SEQUENCE</scope>
</reference>
<feature type="domain" description="Histidine kinase" evidence="7">
    <location>
        <begin position="139"/>
        <end position="357"/>
    </location>
</feature>
<dbReference type="InterPro" id="IPR005467">
    <property type="entry name" value="His_kinase_dom"/>
</dbReference>
<dbReference type="InterPro" id="IPR035965">
    <property type="entry name" value="PAS-like_dom_sf"/>
</dbReference>
<dbReference type="SMART" id="SM00387">
    <property type="entry name" value="HATPase_c"/>
    <property type="match status" value="1"/>
</dbReference>
<dbReference type="Pfam" id="PF02518">
    <property type="entry name" value="HATPase_c"/>
    <property type="match status" value="1"/>
</dbReference>
<dbReference type="Pfam" id="PF00512">
    <property type="entry name" value="HisKA"/>
    <property type="match status" value="1"/>
</dbReference>
<proteinExistence type="predicted"/>